<organism evidence="2 3">
    <name type="scientific">Symbiobacterium terraclitae</name>
    <dbReference type="NCBI Taxonomy" id="557451"/>
    <lineage>
        <taxon>Bacteria</taxon>
        <taxon>Bacillati</taxon>
        <taxon>Bacillota</taxon>
        <taxon>Clostridia</taxon>
        <taxon>Eubacteriales</taxon>
        <taxon>Symbiobacteriaceae</taxon>
        <taxon>Symbiobacterium</taxon>
    </lineage>
</organism>
<dbReference type="PANTHER" id="PTHR35333:SF3">
    <property type="entry name" value="BETA-LACTAMASE-TYPE TRANSPEPTIDASE FOLD CONTAINING PROTEIN"/>
    <property type="match status" value="1"/>
</dbReference>
<reference evidence="2 3" key="1">
    <citation type="submission" date="2021-03" db="EMBL/GenBank/DDBJ databases">
        <title>Genomic Encyclopedia of Type Strains, Phase IV (KMG-IV): sequencing the most valuable type-strain genomes for metagenomic binning, comparative biology and taxonomic classification.</title>
        <authorList>
            <person name="Goeker M."/>
        </authorList>
    </citation>
    <scope>NUCLEOTIDE SEQUENCE [LARGE SCALE GENOMIC DNA]</scope>
    <source>
        <strain evidence="2 3">DSM 27138</strain>
    </source>
</reference>
<dbReference type="EMBL" id="JAGGLG010000006">
    <property type="protein sequence ID" value="MBP2017613.1"/>
    <property type="molecule type" value="Genomic_DNA"/>
</dbReference>
<protein>
    <submittedName>
        <fullName evidence="2">Beta-lactamase class A</fullName>
        <ecNumber evidence="2">3.5.2.6</ecNumber>
    </submittedName>
</protein>
<comment type="caution">
    <text evidence="2">The sequence shown here is derived from an EMBL/GenBank/DDBJ whole genome shotgun (WGS) entry which is preliminary data.</text>
</comment>
<sequence length="261" mass="28683">MPRLRPFRPADLTAILERTVSGLPGTIGVYVTDLMSGRSAGLNPTAEFYAASTIKVPIAMAVLRLVDQGRLSLDQTIAYQPEDYQAGTGVLQATIRPGDRVSVRRLLELMITVSDNIARNMLERFIGSGTIRNYMLSPGVAPAYDPLETPVTPAGMTQVLIALDSGRSGLSRDSTRMLLRWMEEAAFRQRIPRYLPESVVAATKIGSRDDEFHDVGLVYAPDRSFAISVFTKGLSQSQAEEVIGRIAEAVYWYEDSLTRPA</sequence>
<gene>
    <name evidence="2" type="ORF">J2Z79_000998</name>
</gene>
<keyword evidence="3" id="KW-1185">Reference proteome</keyword>
<dbReference type="SUPFAM" id="SSF56601">
    <property type="entry name" value="beta-lactamase/transpeptidase-like"/>
    <property type="match status" value="1"/>
</dbReference>
<evidence type="ECO:0000313" key="2">
    <source>
        <dbReference type="EMBL" id="MBP2017613.1"/>
    </source>
</evidence>
<dbReference type="GO" id="GO:0008800">
    <property type="term" value="F:beta-lactamase activity"/>
    <property type="evidence" value="ECO:0007669"/>
    <property type="project" value="UniProtKB-EC"/>
</dbReference>
<dbReference type="InterPro" id="IPR045155">
    <property type="entry name" value="Beta-lactam_cat"/>
</dbReference>
<dbReference type="InterPro" id="IPR012338">
    <property type="entry name" value="Beta-lactam/transpept-like"/>
</dbReference>
<name>A0ABS4JPZ4_9FIRM</name>
<proteinExistence type="predicted"/>
<keyword evidence="2" id="KW-0378">Hydrolase</keyword>
<dbReference type="Gene3D" id="3.40.710.10">
    <property type="entry name" value="DD-peptidase/beta-lactamase superfamily"/>
    <property type="match status" value="1"/>
</dbReference>
<evidence type="ECO:0000313" key="3">
    <source>
        <dbReference type="Proteomes" id="UP001519289"/>
    </source>
</evidence>
<dbReference type="EC" id="3.5.2.6" evidence="2"/>
<dbReference type="RefSeq" id="WP_209465757.1">
    <property type="nucleotide sequence ID" value="NZ_JAGGLG010000006.1"/>
</dbReference>
<evidence type="ECO:0000259" key="1">
    <source>
        <dbReference type="Pfam" id="PF13354"/>
    </source>
</evidence>
<dbReference type="Proteomes" id="UP001519289">
    <property type="component" value="Unassembled WGS sequence"/>
</dbReference>
<dbReference type="InterPro" id="IPR000871">
    <property type="entry name" value="Beta-lactam_class-A"/>
</dbReference>
<feature type="domain" description="Beta-lactamase class A catalytic" evidence="1">
    <location>
        <begin position="28"/>
        <end position="231"/>
    </location>
</feature>
<dbReference type="Pfam" id="PF13354">
    <property type="entry name" value="Beta-lactamase2"/>
    <property type="match status" value="1"/>
</dbReference>
<dbReference type="PANTHER" id="PTHR35333">
    <property type="entry name" value="BETA-LACTAMASE"/>
    <property type="match status" value="1"/>
</dbReference>
<accession>A0ABS4JPZ4</accession>